<accession>A0A6S7DP07</accession>
<name>A0A6S7DP07_9BURK</name>
<sequence>MQRWKRAACAAMVTAGLAAAWPASAAQPAPGLDGAAAVDWQCDVPAEARREFAARRAQGATTREEVRADVEVWRASGMAQLSRARPLPDVFSERYRQHYATYLRMRGGPEFEAALCRELQDAR</sequence>
<dbReference type="EMBL" id="CADILE010000003">
    <property type="protein sequence ID" value="CAB3842420.1"/>
    <property type="molecule type" value="Genomic_DNA"/>
</dbReference>
<organism evidence="2 3">
    <name type="scientific">Achromobacter ruhlandii</name>
    <dbReference type="NCBI Taxonomy" id="72557"/>
    <lineage>
        <taxon>Bacteria</taxon>
        <taxon>Pseudomonadati</taxon>
        <taxon>Pseudomonadota</taxon>
        <taxon>Betaproteobacteria</taxon>
        <taxon>Burkholderiales</taxon>
        <taxon>Alcaligenaceae</taxon>
        <taxon>Achromobacter</taxon>
    </lineage>
</organism>
<evidence type="ECO:0008006" key="4">
    <source>
        <dbReference type="Google" id="ProtNLM"/>
    </source>
</evidence>
<gene>
    <name evidence="2" type="ORF">LMG3328_01339</name>
</gene>
<evidence type="ECO:0000256" key="1">
    <source>
        <dbReference type="SAM" id="SignalP"/>
    </source>
</evidence>
<reference evidence="2 3" key="1">
    <citation type="submission" date="2020-04" db="EMBL/GenBank/DDBJ databases">
        <authorList>
            <person name="De Canck E."/>
        </authorList>
    </citation>
    <scope>NUCLEOTIDE SEQUENCE [LARGE SCALE GENOMIC DNA]</scope>
    <source>
        <strain evidence="2 3">LMG 3328</strain>
    </source>
</reference>
<evidence type="ECO:0000313" key="2">
    <source>
        <dbReference type="EMBL" id="CAB3842420.1"/>
    </source>
</evidence>
<protein>
    <recommendedName>
        <fullName evidence="4">DUF4148 domain-containing protein</fullName>
    </recommendedName>
</protein>
<dbReference type="Proteomes" id="UP000494122">
    <property type="component" value="Unassembled WGS sequence"/>
</dbReference>
<feature type="chain" id="PRO_5028804215" description="DUF4148 domain-containing protein" evidence="1">
    <location>
        <begin position="26"/>
        <end position="123"/>
    </location>
</feature>
<feature type="signal peptide" evidence="1">
    <location>
        <begin position="1"/>
        <end position="25"/>
    </location>
</feature>
<evidence type="ECO:0000313" key="3">
    <source>
        <dbReference type="Proteomes" id="UP000494122"/>
    </source>
</evidence>
<dbReference type="AlphaFoldDB" id="A0A6S7DP07"/>
<dbReference type="RefSeq" id="WP_232734868.1">
    <property type="nucleotide sequence ID" value="NZ_CADILE010000003.1"/>
</dbReference>
<proteinExistence type="predicted"/>
<keyword evidence="1" id="KW-0732">Signal</keyword>